<protein>
    <recommendedName>
        <fullName evidence="4">DUF19 domain-containing protein</fullName>
    </recommendedName>
</protein>
<organism evidence="2 3">
    <name type="scientific">Araneus ventricosus</name>
    <name type="common">Orbweaver spider</name>
    <name type="synonym">Epeira ventricosa</name>
    <dbReference type="NCBI Taxonomy" id="182803"/>
    <lineage>
        <taxon>Eukaryota</taxon>
        <taxon>Metazoa</taxon>
        <taxon>Ecdysozoa</taxon>
        <taxon>Arthropoda</taxon>
        <taxon>Chelicerata</taxon>
        <taxon>Arachnida</taxon>
        <taxon>Araneae</taxon>
        <taxon>Araneomorphae</taxon>
        <taxon>Entelegynae</taxon>
        <taxon>Araneoidea</taxon>
        <taxon>Araneidae</taxon>
        <taxon>Araneus</taxon>
    </lineage>
</organism>
<evidence type="ECO:0000313" key="2">
    <source>
        <dbReference type="EMBL" id="GBM68525.1"/>
    </source>
</evidence>
<dbReference type="EMBL" id="BGPR01002146">
    <property type="protein sequence ID" value="GBM68525.1"/>
    <property type="molecule type" value="Genomic_DNA"/>
</dbReference>
<proteinExistence type="predicted"/>
<sequence length="193" mass="21847">MWIFVLYSLALAHGTLAEVDCSKDAYDECEAPAIFSFVPTDVSEYNRLCPIPPNSELELHPVSWVVATENLRCFNETFRTTSCPEKMKAVTGPYRSPRLNTEDEDDYSLPIEVMCLQDILESNCIAAEVGKNCGQEALEATLEFFRRSFYIEDTCGKRNAEDLLKNLDKYKLDKDQKALVIATLEKVIISAKK</sequence>
<keyword evidence="1" id="KW-0732">Signal</keyword>
<dbReference type="AlphaFoldDB" id="A0A4Y2HTN1"/>
<dbReference type="Proteomes" id="UP000499080">
    <property type="component" value="Unassembled WGS sequence"/>
</dbReference>
<evidence type="ECO:0000256" key="1">
    <source>
        <dbReference type="SAM" id="SignalP"/>
    </source>
</evidence>
<evidence type="ECO:0008006" key="4">
    <source>
        <dbReference type="Google" id="ProtNLM"/>
    </source>
</evidence>
<evidence type="ECO:0000313" key="3">
    <source>
        <dbReference type="Proteomes" id="UP000499080"/>
    </source>
</evidence>
<reference evidence="2 3" key="1">
    <citation type="journal article" date="2019" name="Sci. Rep.">
        <title>Orb-weaving spider Araneus ventricosus genome elucidates the spidroin gene catalogue.</title>
        <authorList>
            <person name="Kono N."/>
            <person name="Nakamura H."/>
            <person name="Ohtoshi R."/>
            <person name="Moran D.A.P."/>
            <person name="Shinohara A."/>
            <person name="Yoshida Y."/>
            <person name="Fujiwara M."/>
            <person name="Mori M."/>
            <person name="Tomita M."/>
            <person name="Arakawa K."/>
        </authorList>
    </citation>
    <scope>NUCLEOTIDE SEQUENCE [LARGE SCALE GENOMIC DNA]</scope>
</reference>
<name>A0A4Y2HTN1_ARAVE</name>
<feature type="signal peptide" evidence="1">
    <location>
        <begin position="1"/>
        <end position="17"/>
    </location>
</feature>
<accession>A0A4Y2HTN1</accession>
<dbReference type="OrthoDB" id="6425416at2759"/>
<keyword evidence="3" id="KW-1185">Reference proteome</keyword>
<comment type="caution">
    <text evidence="2">The sequence shown here is derived from an EMBL/GenBank/DDBJ whole genome shotgun (WGS) entry which is preliminary data.</text>
</comment>
<feature type="chain" id="PRO_5021271313" description="DUF19 domain-containing protein" evidence="1">
    <location>
        <begin position="18"/>
        <end position="193"/>
    </location>
</feature>
<gene>
    <name evidence="2" type="ORF">AVEN_158096_1</name>
</gene>